<dbReference type="GO" id="GO:0006355">
    <property type="term" value="P:regulation of DNA-templated transcription"/>
    <property type="evidence" value="ECO:0007669"/>
    <property type="project" value="InterPro"/>
</dbReference>
<sequence>MSEKKIQIAVADDQILFRKGLIKLLQNFSLLEVTIEAENGKQLLEKIGQSATLPDVVLLDLSMPEMNGIETTKYLHTTYPDIKILMLSVHDDDNYIVHLLACGASGYLEKNADPEEVLRAITSVVQDGIYFNKKTLHAMQHNLSHPTRKKIILDDPHHDLTLREIEVLELICQELTAAEIADRLSLSVRTIDGHRNNLLRKVGARNTAGLVKFAIMNGIITIQH</sequence>
<dbReference type="InterPro" id="IPR039420">
    <property type="entry name" value="WalR-like"/>
</dbReference>
<protein>
    <submittedName>
        <fullName evidence="8">Two component transcriptional regulator, LuxR family</fullName>
    </submittedName>
</protein>
<keyword evidence="4" id="KW-0804">Transcription</keyword>
<evidence type="ECO:0000256" key="4">
    <source>
        <dbReference type="ARBA" id="ARBA00023163"/>
    </source>
</evidence>
<evidence type="ECO:0000256" key="2">
    <source>
        <dbReference type="ARBA" id="ARBA00023015"/>
    </source>
</evidence>
<dbReference type="STRING" id="407022.SAMN05661044_03924"/>
<dbReference type="InterPro" id="IPR016032">
    <property type="entry name" value="Sig_transdc_resp-reg_C-effctor"/>
</dbReference>
<reference evidence="9" key="1">
    <citation type="submission" date="2016-10" db="EMBL/GenBank/DDBJ databases">
        <authorList>
            <person name="Varghese N."/>
            <person name="Submissions S."/>
        </authorList>
    </citation>
    <scope>NUCLEOTIDE SEQUENCE [LARGE SCALE GENOMIC DNA]</scope>
    <source>
        <strain evidence="9">DSM 18733</strain>
    </source>
</reference>
<dbReference type="Proteomes" id="UP000199421">
    <property type="component" value="Unassembled WGS sequence"/>
</dbReference>
<dbReference type="SMART" id="SM00421">
    <property type="entry name" value="HTH_LUXR"/>
    <property type="match status" value="1"/>
</dbReference>
<evidence type="ECO:0000313" key="9">
    <source>
        <dbReference type="Proteomes" id="UP000199421"/>
    </source>
</evidence>
<dbReference type="SUPFAM" id="SSF52172">
    <property type="entry name" value="CheY-like"/>
    <property type="match status" value="1"/>
</dbReference>
<evidence type="ECO:0000256" key="1">
    <source>
        <dbReference type="ARBA" id="ARBA00022553"/>
    </source>
</evidence>
<evidence type="ECO:0000256" key="3">
    <source>
        <dbReference type="ARBA" id="ARBA00023125"/>
    </source>
</evidence>
<dbReference type="GO" id="GO:0000160">
    <property type="term" value="P:phosphorelay signal transduction system"/>
    <property type="evidence" value="ECO:0007669"/>
    <property type="project" value="InterPro"/>
</dbReference>
<dbReference type="CDD" id="cd17535">
    <property type="entry name" value="REC_NarL-like"/>
    <property type="match status" value="1"/>
</dbReference>
<dbReference type="InterPro" id="IPR011006">
    <property type="entry name" value="CheY-like_superfamily"/>
</dbReference>
<proteinExistence type="predicted"/>
<organism evidence="8 9">
    <name type="scientific">Olivibacter domesticus</name>
    <name type="common">Pseudosphingobacterium domesticum</name>
    <dbReference type="NCBI Taxonomy" id="407022"/>
    <lineage>
        <taxon>Bacteria</taxon>
        <taxon>Pseudomonadati</taxon>
        <taxon>Bacteroidota</taxon>
        <taxon>Sphingobacteriia</taxon>
        <taxon>Sphingobacteriales</taxon>
        <taxon>Sphingobacteriaceae</taxon>
        <taxon>Olivibacter</taxon>
    </lineage>
</organism>
<feature type="modified residue" description="4-aspartylphosphate" evidence="5">
    <location>
        <position position="60"/>
    </location>
</feature>
<evidence type="ECO:0000256" key="5">
    <source>
        <dbReference type="PROSITE-ProRule" id="PRU00169"/>
    </source>
</evidence>
<dbReference type="SUPFAM" id="SSF46894">
    <property type="entry name" value="C-terminal effector domain of the bipartite response regulators"/>
    <property type="match status" value="1"/>
</dbReference>
<dbReference type="PROSITE" id="PS50043">
    <property type="entry name" value="HTH_LUXR_2"/>
    <property type="match status" value="1"/>
</dbReference>
<dbReference type="InterPro" id="IPR000792">
    <property type="entry name" value="Tscrpt_reg_LuxR_C"/>
</dbReference>
<dbReference type="Gene3D" id="3.40.50.2300">
    <property type="match status" value="1"/>
</dbReference>
<dbReference type="InterPro" id="IPR001789">
    <property type="entry name" value="Sig_transdc_resp-reg_receiver"/>
</dbReference>
<dbReference type="PROSITE" id="PS50110">
    <property type="entry name" value="RESPONSE_REGULATORY"/>
    <property type="match status" value="1"/>
</dbReference>
<accession>A0A1H7USC5</accession>
<dbReference type="EMBL" id="FOAF01000006">
    <property type="protein sequence ID" value="SEL99890.1"/>
    <property type="molecule type" value="Genomic_DNA"/>
</dbReference>
<feature type="domain" description="Response regulatory" evidence="7">
    <location>
        <begin position="7"/>
        <end position="125"/>
    </location>
</feature>
<evidence type="ECO:0000259" key="6">
    <source>
        <dbReference type="PROSITE" id="PS50043"/>
    </source>
</evidence>
<dbReference type="GO" id="GO:0003677">
    <property type="term" value="F:DNA binding"/>
    <property type="evidence" value="ECO:0007669"/>
    <property type="project" value="UniProtKB-KW"/>
</dbReference>
<dbReference type="CDD" id="cd06170">
    <property type="entry name" value="LuxR_C_like"/>
    <property type="match status" value="1"/>
</dbReference>
<keyword evidence="9" id="KW-1185">Reference proteome</keyword>
<dbReference type="InterPro" id="IPR058245">
    <property type="entry name" value="NreC/VraR/RcsB-like_REC"/>
</dbReference>
<dbReference type="SMART" id="SM00448">
    <property type="entry name" value="REC"/>
    <property type="match status" value="1"/>
</dbReference>
<gene>
    <name evidence="8" type="ORF">SAMN05661044_03924</name>
</gene>
<keyword evidence="3" id="KW-0238">DNA-binding</keyword>
<dbReference type="PRINTS" id="PR00038">
    <property type="entry name" value="HTHLUXR"/>
</dbReference>
<keyword evidence="2" id="KW-0805">Transcription regulation</keyword>
<feature type="domain" description="HTH luxR-type" evidence="6">
    <location>
        <begin position="153"/>
        <end position="218"/>
    </location>
</feature>
<dbReference type="Pfam" id="PF00196">
    <property type="entry name" value="GerE"/>
    <property type="match status" value="1"/>
</dbReference>
<dbReference type="Pfam" id="PF00072">
    <property type="entry name" value="Response_reg"/>
    <property type="match status" value="1"/>
</dbReference>
<dbReference type="PANTHER" id="PTHR43214:SF41">
    <property type="entry name" value="NITRATE_NITRITE RESPONSE REGULATOR PROTEIN NARP"/>
    <property type="match status" value="1"/>
</dbReference>
<name>A0A1H7USC5_OLID1</name>
<dbReference type="AlphaFoldDB" id="A0A1H7USC5"/>
<dbReference type="RefSeq" id="WP_093327744.1">
    <property type="nucleotide sequence ID" value="NZ_FOAF01000006.1"/>
</dbReference>
<evidence type="ECO:0000313" key="8">
    <source>
        <dbReference type="EMBL" id="SEL99890.1"/>
    </source>
</evidence>
<dbReference type="OrthoDB" id="9797341at2"/>
<keyword evidence="1 5" id="KW-0597">Phosphoprotein</keyword>
<dbReference type="PANTHER" id="PTHR43214">
    <property type="entry name" value="TWO-COMPONENT RESPONSE REGULATOR"/>
    <property type="match status" value="1"/>
</dbReference>
<evidence type="ECO:0000259" key="7">
    <source>
        <dbReference type="PROSITE" id="PS50110"/>
    </source>
</evidence>